<accession>C0EGC2</accession>
<sequence>MQFVEVFLRCRGSIKEVEKALGVSYPTVRNMMDSALTALGLNDKQQSGETEDERRESILTKLKNHEIDVDAAVEELRKLKGE</sequence>
<reference evidence="2 3" key="1">
    <citation type="submission" date="2009-01" db="EMBL/GenBank/DDBJ databases">
        <authorList>
            <person name="Fulton L."/>
            <person name="Clifton S."/>
            <person name="Fulton B."/>
            <person name="Xu J."/>
            <person name="Minx P."/>
            <person name="Pepin K.H."/>
            <person name="Johnson M."/>
            <person name="Bhonagiri V."/>
            <person name="Nash W.E."/>
            <person name="Mardis E.R."/>
            <person name="Wilson R.K."/>
        </authorList>
    </citation>
    <scope>NUCLEOTIDE SEQUENCE [LARGE SCALE GENOMIC DNA]</scope>
    <source>
        <strain evidence="2 3">DSM 5476</strain>
    </source>
</reference>
<dbReference type="eggNOG" id="COG3877">
    <property type="taxonomic scope" value="Bacteria"/>
</dbReference>
<name>C0EGC2_9FIRM</name>
<dbReference type="EMBL" id="ACEC01000099">
    <property type="protein sequence ID" value="EEG29482.1"/>
    <property type="molecule type" value="Genomic_DNA"/>
</dbReference>
<dbReference type="InterPro" id="IPR018658">
    <property type="entry name" value="DUF2089"/>
</dbReference>
<feature type="domain" description="DUF2089" evidence="1">
    <location>
        <begin position="2"/>
        <end position="41"/>
    </location>
</feature>
<evidence type="ECO:0000313" key="3">
    <source>
        <dbReference type="Proteomes" id="UP000003340"/>
    </source>
</evidence>
<evidence type="ECO:0000313" key="2">
    <source>
        <dbReference type="EMBL" id="EEG29482.1"/>
    </source>
</evidence>
<organism evidence="2 3">
    <name type="scientific">[Clostridium] methylpentosum DSM 5476</name>
    <dbReference type="NCBI Taxonomy" id="537013"/>
    <lineage>
        <taxon>Bacteria</taxon>
        <taxon>Bacillati</taxon>
        <taxon>Bacillota</taxon>
        <taxon>Clostridia</taxon>
        <taxon>Eubacteriales</taxon>
        <taxon>Oscillospiraceae</taxon>
        <taxon>Oscillospiraceae incertae sedis</taxon>
    </lineage>
</organism>
<dbReference type="HOGENOM" id="CLU_132137_3_0_9"/>
<dbReference type="Pfam" id="PF09862">
    <property type="entry name" value="DUF2089"/>
    <property type="match status" value="1"/>
</dbReference>
<comment type="caution">
    <text evidence="2">The sequence shown here is derived from an EMBL/GenBank/DDBJ whole genome shotgun (WGS) entry which is preliminary data.</text>
</comment>
<dbReference type="AlphaFoldDB" id="C0EGC2"/>
<keyword evidence="3" id="KW-1185">Reference proteome</keyword>
<dbReference type="Proteomes" id="UP000003340">
    <property type="component" value="Unassembled WGS sequence"/>
</dbReference>
<evidence type="ECO:0000259" key="1">
    <source>
        <dbReference type="Pfam" id="PF09862"/>
    </source>
</evidence>
<gene>
    <name evidence="2" type="ORF">CLOSTMETH_02915</name>
</gene>
<proteinExistence type="predicted"/>
<protein>
    <recommendedName>
        <fullName evidence="1">DUF2089 domain-containing protein</fullName>
    </recommendedName>
</protein>
<dbReference type="STRING" id="537013.CLOSTMETH_02915"/>
<reference evidence="2 3" key="2">
    <citation type="submission" date="2009-02" db="EMBL/GenBank/DDBJ databases">
        <title>Draft genome sequence of Clostridium methylpentosum (DSM 5476).</title>
        <authorList>
            <person name="Sudarsanam P."/>
            <person name="Ley R."/>
            <person name="Guruge J."/>
            <person name="Turnbaugh P.J."/>
            <person name="Mahowald M."/>
            <person name="Liep D."/>
            <person name="Gordon J."/>
        </authorList>
    </citation>
    <scope>NUCLEOTIDE SEQUENCE [LARGE SCALE GENOMIC DNA]</scope>
    <source>
        <strain evidence="2 3">DSM 5476</strain>
    </source>
</reference>